<dbReference type="InterPro" id="IPR016161">
    <property type="entry name" value="Ald_DH/histidinol_DH"/>
</dbReference>
<dbReference type="KEGG" id="goy:GLS_c05640"/>
<keyword evidence="2" id="KW-0521">NADP</keyword>
<dbReference type="GO" id="GO:0004030">
    <property type="term" value="F:aldehyde dehydrogenase [NAD(P)+] activity"/>
    <property type="evidence" value="ECO:0007669"/>
    <property type="project" value="InterPro"/>
</dbReference>
<dbReference type="AlphaFoldDB" id="A0A067Z2K5"/>
<evidence type="ECO:0000259" key="4">
    <source>
        <dbReference type="Pfam" id="PF00171"/>
    </source>
</evidence>
<protein>
    <submittedName>
        <fullName evidence="5">Succinate-semialdehyde dehydrogenase</fullName>
        <ecNumber evidence="5">1.2.1.16</ecNumber>
    </submittedName>
</protein>
<dbReference type="GeneID" id="56904798"/>
<dbReference type="InterPro" id="IPR047110">
    <property type="entry name" value="GABD/Sad-like"/>
</dbReference>
<feature type="domain" description="Aldehyde dehydrogenase" evidence="4">
    <location>
        <begin position="3"/>
        <end position="453"/>
    </location>
</feature>
<comment type="similarity">
    <text evidence="1">Belongs to the aldehyde dehydrogenase family.</text>
</comment>
<gene>
    <name evidence="5" type="primary">ssdA1</name>
    <name evidence="5" type="ORF">GLS_c05640</name>
</gene>
<dbReference type="FunFam" id="3.40.605.10:FF:000012">
    <property type="entry name" value="NAD-dependent succinate-semialdehyde dehydrogenase"/>
    <property type="match status" value="1"/>
</dbReference>
<evidence type="ECO:0000256" key="1">
    <source>
        <dbReference type="ARBA" id="ARBA00009986"/>
    </source>
</evidence>
<sequence>MAYATTNPLTGEVLKTFPNATDEEVQAALSEAHAAFESWRDTPFAERAKIMNAAAAILRRDIDKYARLGTLEMGKLFTESKLEIILSAEIFEYYAKYAEELLKPETLPVANPAEGKATLVHEPLGIVLAIEPWNFPFYQVVRIIAPQLSAGNAVLLKHASNLPQCAAICEDLMNEAGLPKGLFRNLYLARPHTEMILNDPRVCGVALTGSEGAGVIIAGTAGKALKKATMELGGADAFIVLDDADVEKAAKWAVMGRHWNAGQVCVSAKRIIVADAIYDRFLELYKKGVSELKAGDPMDPSTTLAPLCSQGAADDLRRQVEEAKKHGATVEPIGAPVPTKGSFFQPLLMTNLHENNEARHWEFFGPVTQLYRAKDEADAIRIANDSPYGLGGAVFTKDESRGARVASKIRTGMVYINHPLIPKADLPFGGIARSGYGRELVGLGIKEFVNHKLINIVDIDAPI</sequence>
<name>A0A067Z2K5_GLUOY</name>
<dbReference type="Gene3D" id="3.40.309.10">
    <property type="entry name" value="Aldehyde Dehydrogenase, Chain A, domain 2"/>
    <property type="match status" value="1"/>
</dbReference>
<dbReference type="InterPro" id="IPR016163">
    <property type="entry name" value="Ald_DH_C"/>
</dbReference>
<organism evidence="5 6">
    <name type="scientific">Gluconobacter oxydans DSM 3504</name>
    <dbReference type="NCBI Taxonomy" id="1288313"/>
    <lineage>
        <taxon>Bacteria</taxon>
        <taxon>Pseudomonadati</taxon>
        <taxon>Pseudomonadota</taxon>
        <taxon>Alphaproteobacteria</taxon>
        <taxon>Acetobacterales</taxon>
        <taxon>Acetobacteraceae</taxon>
        <taxon>Gluconobacter</taxon>
    </lineage>
</organism>
<dbReference type="RefSeq" id="WP_041111015.1">
    <property type="nucleotide sequence ID" value="NZ_CP004373.1"/>
</dbReference>
<dbReference type="InterPro" id="IPR015590">
    <property type="entry name" value="Aldehyde_DH_dom"/>
</dbReference>
<dbReference type="GO" id="GO:0004777">
    <property type="term" value="F:succinate-semialdehyde dehydrogenase (NAD+) activity"/>
    <property type="evidence" value="ECO:0007669"/>
    <property type="project" value="TreeGrafter"/>
</dbReference>
<dbReference type="CDD" id="cd07100">
    <property type="entry name" value="ALDH_SSADH1_GabD1"/>
    <property type="match status" value="1"/>
</dbReference>
<dbReference type="InterPro" id="IPR016162">
    <property type="entry name" value="Ald_DH_N"/>
</dbReference>
<dbReference type="Pfam" id="PF00171">
    <property type="entry name" value="Aldedh"/>
    <property type="match status" value="1"/>
</dbReference>
<dbReference type="PANTHER" id="PTHR43217">
    <property type="entry name" value="SUCCINATE SEMIALDEHYDE DEHYDROGENASE [NAD(P)+] SAD"/>
    <property type="match status" value="1"/>
</dbReference>
<proteinExistence type="inferred from homology"/>
<dbReference type="SUPFAM" id="SSF53720">
    <property type="entry name" value="ALDH-like"/>
    <property type="match status" value="1"/>
</dbReference>
<reference evidence="5 6" key="1">
    <citation type="journal article" date="2015" name="Appl. Microbiol. Biotechnol.">
        <title>The consequence of an additional NADH dehydrogenase paralog on the growth of Gluconobacter oxydans DSM3504.</title>
        <authorList>
            <person name="Kostner D."/>
            <person name="Luchterhand B."/>
            <person name="Junker A."/>
            <person name="Volland S."/>
            <person name="Daniel R."/>
            <person name="Buchs J."/>
            <person name="Liebl W."/>
            <person name="Ehrenreich A."/>
        </authorList>
    </citation>
    <scope>NUCLEOTIDE SEQUENCE [LARGE SCALE GENOMIC DNA]</scope>
    <source>
        <strain evidence="5">DSM 3504</strain>
    </source>
</reference>
<evidence type="ECO:0000256" key="2">
    <source>
        <dbReference type="ARBA" id="ARBA00022857"/>
    </source>
</evidence>
<dbReference type="FunFam" id="3.40.309.10:FF:000058">
    <property type="entry name" value="Succinate-semialdehyde dehydrogenase"/>
    <property type="match status" value="1"/>
</dbReference>
<keyword evidence="3 5" id="KW-0560">Oxidoreductase</keyword>
<dbReference type="EC" id="1.2.1.16" evidence="5"/>
<evidence type="ECO:0000313" key="5">
    <source>
        <dbReference type="EMBL" id="AHK70479.1"/>
    </source>
</evidence>
<evidence type="ECO:0000313" key="6">
    <source>
        <dbReference type="Proteomes" id="UP000031656"/>
    </source>
</evidence>
<dbReference type="EMBL" id="CP004373">
    <property type="protein sequence ID" value="AHK70479.1"/>
    <property type="molecule type" value="Genomic_DNA"/>
</dbReference>
<evidence type="ECO:0000256" key="3">
    <source>
        <dbReference type="ARBA" id="ARBA00023002"/>
    </source>
</evidence>
<dbReference type="Gene3D" id="3.40.605.10">
    <property type="entry name" value="Aldehyde Dehydrogenase, Chain A, domain 1"/>
    <property type="match status" value="1"/>
</dbReference>
<accession>A0A067Z2K5</accession>
<dbReference type="Proteomes" id="UP000031656">
    <property type="component" value="Chromosome"/>
</dbReference>
<dbReference type="HOGENOM" id="CLU_005391_1_0_5"/>
<dbReference type="PANTHER" id="PTHR43217:SF2">
    <property type="entry name" value="SUCCINATE-SEMIALDEHYDE DEHYDROGENASE [NADP(+)]"/>
    <property type="match status" value="1"/>
</dbReference>
<dbReference type="InterPro" id="IPR044148">
    <property type="entry name" value="ALDH_GabD1-like"/>
</dbReference>